<comment type="similarity">
    <text evidence="1">Belongs to the Mg-chelatase subunits D/I family. ComM subfamily.</text>
</comment>
<dbReference type="EMBL" id="CP001357">
    <property type="protein sequence ID" value="ACN84547.1"/>
    <property type="molecule type" value="Genomic_DNA"/>
</dbReference>
<evidence type="ECO:0000256" key="1">
    <source>
        <dbReference type="ARBA" id="ARBA00006354"/>
    </source>
</evidence>
<dbReference type="GO" id="GO:0003677">
    <property type="term" value="F:DNA binding"/>
    <property type="evidence" value="ECO:0007669"/>
    <property type="project" value="InterPro"/>
</dbReference>
<dbReference type="Pfam" id="PF13335">
    <property type="entry name" value="Mg_chelatase_C"/>
    <property type="match status" value="1"/>
</dbReference>
<dbReference type="PANTHER" id="PTHR32039">
    <property type="entry name" value="MAGNESIUM-CHELATASE SUBUNIT CHLI"/>
    <property type="match status" value="1"/>
</dbReference>
<dbReference type="PROSITE" id="PS50051">
    <property type="entry name" value="MCM_2"/>
    <property type="match status" value="1"/>
</dbReference>
<dbReference type="Pfam" id="PF01078">
    <property type="entry name" value="Mg_chelatase"/>
    <property type="match status" value="1"/>
</dbReference>
<dbReference type="NCBIfam" id="TIGR00368">
    <property type="entry name" value="YifB family Mg chelatase-like AAA ATPase"/>
    <property type="match status" value="1"/>
</dbReference>
<evidence type="ECO:0000313" key="5">
    <source>
        <dbReference type="EMBL" id="ACN84547.1"/>
    </source>
</evidence>
<dbReference type="SUPFAM" id="SSF52540">
    <property type="entry name" value="P-loop containing nucleoside triphosphate hydrolases"/>
    <property type="match status" value="1"/>
</dbReference>
<dbReference type="PRINTS" id="PR01657">
    <property type="entry name" value="MCMFAMILY"/>
</dbReference>
<dbReference type="InterPro" id="IPR001208">
    <property type="entry name" value="MCM_dom"/>
</dbReference>
<dbReference type="AlphaFoldDB" id="A0A3B6VCM9"/>
<dbReference type="InterPro" id="IPR027417">
    <property type="entry name" value="P-loop_NTPase"/>
</dbReference>
<dbReference type="InterPro" id="IPR025158">
    <property type="entry name" value="Mg_chelat-rel_C"/>
</dbReference>
<proteinExistence type="inferred from homology"/>
<dbReference type="SUPFAM" id="SSF54211">
    <property type="entry name" value="Ribosomal protein S5 domain 2-like"/>
    <property type="match status" value="1"/>
</dbReference>
<evidence type="ECO:0000313" key="6">
    <source>
        <dbReference type="Proteomes" id="UP000001803"/>
    </source>
</evidence>
<keyword evidence="6" id="KW-1185">Reference proteome</keyword>
<dbReference type="InterPro" id="IPR004482">
    <property type="entry name" value="Mg_chelat-rel"/>
</dbReference>
<dbReference type="Pfam" id="PF13541">
    <property type="entry name" value="ChlI"/>
    <property type="match status" value="1"/>
</dbReference>
<name>A0A3B6VCM9_BRAHW</name>
<evidence type="ECO:0000259" key="4">
    <source>
        <dbReference type="PROSITE" id="PS50051"/>
    </source>
</evidence>
<dbReference type="GO" id="GO:0005524">
    <property type="term" value="F:ATP binding"/>
    <property type="evidence" value="ECO:0007669"/>
    <property type="project" value="UniProtKB-KW"/>
</dbReference>
<dbReference type="SMART" id="SM00382">
    <property type="entry name" value="AAA"/>
    <property type="match status" value="1"/>
</dbReference>
<evidence type="ECO:0000256" key="3">
    <source>
        <dbReference type="ARBA" id="ARBA00022840"/>
    </source>
</evidence>
<gene>
    <name evidence="5" type="ordered locus">BHWA1_02089</name>
</gene>
<evidence type="ECO:0000256" key="2">
    <source>
        <dbReference type="ARBA" id="ARBA00022741"/>
    </source>
</evidence>
<dbReference type="KEGG" id="bhy:BHWA1_02089"/>
<feature type="domain" description="MCM C-terminal AAA(+) ATPase" evidence="4">
    <location>
        <begin position="300"/>
        <end position="398"/>
    </location>
</feature>
<organism evidence="5 6">
    <name type="scientific">Brachyspira hyodysenteriae (strain ATCC 49526 / WA1)</name>
    <dbReference type="NCBI Taxonomy" id="565034"/>
    <lineage>
        <taxon>Bacteria</taxon>
        <taxon>Pseudomonadati</taxon>
        <taxon>Spirochaetota</taxon>
        <taxon>Spirochaetia</taxon>
        <taxon>Brachyspirales</taxon>
        <taxon>Brachyspiraceae</taxon>
        <taxon>Brachyspira</taxon>
    </lineage>
</organism>
<protein>
    <submittedName>
        <fullName evidence="5">Predicted ATPase with chaperone activity</fullName>
    </submittedName>
</protein>
<dbReference type="InterPro" id="IPR014721">
    <property type="entry name" value="Ribsml_uS5_D2-typ_fold_subgr"/>
</dbReference>
<dbReference type="Gene3D" id="3.40.50.300">
    <property type="entry name" value="P-loop containing nucleotide triphosphate hydrolases"/>
    <property type="match status" value="1"/>
</dbReference>
<dbReference type="PANTHER" id="PTHR32039:SF7">
    <property type="entry name" value="COMPETENCE PROTEIN COMM"/>
    <property type="match status" value="1"/>
</dbReference>
<dbReference type="Gene3D" id="3.30.230.10">
    <property type="match status" value="1"/>
</dbReference>
<dbReference type="InterPro" id="IPR045006">
    <property type="entry name" value="CHLI-like"/>
</dbReference>
<reference evidence="5 6" key="1">
    <citation type="journal article" date="2009" name="PLoS ONE">
        <title>Genome sequence of the pathogenic intestinal spirochete Brachyspira hyodysenteriae reveals adaptations to its lifestyle in the porcine large intestine.</title>
        <authorList>
            <person name="Bellgard M.I."/>
            <person name="Wanchanthuek P."/>
            <person name="La T."/>
            <person name="Ryan K."/>
            <person name="Moolhuijzen P."/>
            <person name="Albertyn Z."/>
            <person name="Shaban B."/>
            <person name="Motro Y."/>
            <person name="Dunn D.S."/>
            <person name="Schibeci D."/>
            <person name="Hunter A."/>
            <person name="Barrero R."/>
            <person name="Phillips N.D."/>
            <person name="Hampson D.J."/>
        </authorList>
    </citation>
    <scope>NUCLEOTIDE SEQUENCE [LARGE SCALE GENOMIC DNA]</scope>
    <source>
        <strain evidence="6">ATCC 49526 / WA1</strain>
    </source>
</reference>
<keyword evidence="2" id="KW-0547">Nucleotide-binding</keyword>
<keyword evidence="3" id="KW-0067">ATP-binding</keyword>
<dbReference type="InterPro" id="IPR020568">
    <property type="entry name" value="Ribosomal_Su5_D2-typ_SF"/>
</dbReference>
<accession>A0A3B6VCM9</accession>
<dbReference type="Proteomes" id="UP000001803">
    <property type="component" value="Chromosome"/>
</dbReference>
<sequence length="518" mass="57435">MHININTMEFYMHTKIYSEALYGIEGIPIVIEVNISEGLPKFDVVGLPDQAVNEAKERVIAAINNSDRFFPPKRITINLAPADLKKTGSMYDLPFALGILSSSAQVFFSDFMDKTIILGELALDGSVREVKGIFSMLLNAKELGITNAIIPFNNMEEANIIDGINLYPVKTLKEAIDAIEGKKAPIVSEGKFNFNSEENDNIDFSDVKGQEYAKRAAMIAAAGGHNFIMIGSPGCGKTLIAKRIPTILPPLTFEEALEVTKIYSSYGLLSKNMPIVKKRPFRIPHHTSSYVSLVGGGRNIKAGEITLAHNGVLFLDEFVEFQSSALQTLREPMEEKTITISRANGSISFPANFTLIAAMNPCPCGYYGDEKHTCRCSDIARKKYIAKLSGPILDRIDISIEVRAVEYAKMTSKADGESSASMRKTVVEARKKQEKRFKDNGLKIFSNSSMGIKETEKFCILDDKARNLLNMAMERFSMSARSYNKILKVSRTIADLDDKDIIGADHVTEALQYRFNLN</sequence>
<dbReference type="InterPro" id="IPR003593">
    <property type="entry name" value="AAA+_ATPase"/>
</dbReference>
<dbReference type="STRING" id="565034.BHWA1_02089"/>
<dbReference type="InterPro" id="IPR000523">
    <property type="entry name" value="Mg_chelatse_chII-like_cat_dom"/>
</dbReference>